<dbReference type="Proteomes" id="UP000292957">
    <property type="component" value="Unassembled WGS sequence"/>
</dbReference>
<dbReference type="AlphaFoldDB" id="A0A4Q9MTT8"/>
<organism evidence="1">
    <name type="scientific">Dichomitus squalens</name>
    <dbReference type="NCBI Taxonomy" id="114155"/>
    <lineage>
        <taxon>Eukaryota</taxon>
        <taxon>Fungi</taxon>
        <taxon>Dikarya</taxon>
        <taxon>Basidiomycota</taxon>
        <taxon>Agaricomycotina</taxon>
        <taxon>Agaricomycetes</taxon>
        <taxon>Polyporales</taxon>
        <taxon>Polyporaceae</taxon>
        <taxon>Dichomitus</taxon>
    </lineage>
</organism>
<evidence type="ECO:0000313" key="1">
    <source>
        <dbReference type="EMBL" id="TBU31334.1"/>
    </source>
</evidence>
<sequence length="93" mass="10380">MCSRILLCVDSLVIAGSAISPTTVLYVRTRPLARRMCTRYPTRLIATCHLSSWLTADAVGVDAHQPSKSVTLPHTMRRCGCNPRIMSQHMKRI</sequence>
<reference evidence="1" key="1">
    <citation type="submission" date="2019-01" db="EMBL/GenBank/DDBJ databases">
        <title>Draft genome sequences of three monokaryotic isolates of the white-rot basidiomycete fungus Dichomitus squalens.</title>
        <authorList>
            <consortium name="DOE Joint Genome Institute"/>
            <person name="Lopez S.C."/>
            <person name="Andreopoulos B."/>
            <person name="Pangilinan J."/>
            <person name="Lipzen A."/>
            <person name="Riley R."/>
            <person name="Ahrendt S."/>
            <person name="Ng V."/>
            <person name="Barry K."/>
            <person name="Daum C."/>
            <person name="Grigoriev I.V."/>
            <person name="Hilden K.S."/>
            <person name="Makela M.R."/>
            <person name="de Vries R.P."/>
        </authorList>
    </citation>
    <scope>NUCLEOTIDE SEQUENCE [LARGE SCALE GENOMIC DNA]</scope>
    <source>
        <strain evidence="1">OM18370.1</strain>
    </source>
</reference>
<accession>A0A4Q9MTT8</accession>
<protein>
    <submittedName>
        <fullName evidence="1">Uncharacterized protein</fullName>
    </submittedName>
</protein>
<name>A0A4Q9MTT8_9APHY</name>
<dbReference type="EMBL" id="ML143400">
    <property type="protein sequence ID" value="TBU31334.1"/>
    <property type="molecule type" value="Genomic_DNA"/>
</dbReference>
<proteinExistence type="predicted"/>
<gene>
    <name evidence="1" type="ORF">BD311DRAFT_753101</name>
</gene>